<evidence type="ECO:0000256" key="2">
    <source>
        <dbReference type="ARBA" id="ARBA00022670"/>
    </source>
</evidence>
<dbReference type="Proteomes" id="UP001165160">
    <property type="component" value="Unassembled WGS sequence"/>
</dbReference>
<dbReference type="InterPro" id="IPR019103">
    <property type="entry name" value="Peptidase_aspartic_DDI1-type"/>
</dbReference>
<dbReference type="InterPro" id="IPR001995">
    <property type="entry name" value="Peptidase_A2_cat"/>
</dbReference>
<dbReference type="Pfam" id="PF09668">
    <property type="entry name" value="Asp_protease"/>
    <property type="match status" value="1"/>
</dbReference>
<dbReference type="GO" id="GO:0004190">
    <property type="term" value="F:aspartic-type endopeptidase activity"/>
    <property type="evidence" value="ECO:0007669"/>
    <property type="project" value="UniProtKB-KW"/>
</dbReference>
<reference evidence="9" key="1">
    <citation type="journal article" date="2023" name="Commun. Biol.">
        <title>Genome analysis of Parmales, the sister group of diatoms, reveals the evolutionary specialization of diatoms from phago-mixotrophs to photoautotrophs.</title>
        <authorList>
            <person name="Ban H."/>
            <person name="Sato S."/>
            <person name="Yoshikawa S."/>
            <person name="Yamada K."/>
            <person name="Nakamura Y."/>
            <person name="Ichinomiya M."/>
            <person name="Sato N."/>
            <person name="Blanc-Mathieu R."/>
            <person name="Endo H."/>
            <person name="Kuwata A."/>
            <person name="Ogata H."/>
        </authorList>
    </citation>
    <scope>NUCLEOTIDE SEQUENCE [LARGE SCALE GENOMIC DNA]</scope>
    <source>
        <strain evidence="9">NIES 3699</strain>
    </source>
</reference>
<feature type="region of interest" description="Disordered" evidence="5">
    <location>
        <begin position="279"/>
        <end position="321"/>
    </location>
</feature>
<comment type="similarity">
    <text evidence="1">Belongs to the DDI1 family.</text>
</comment>
<accession>A0A9W7FE13</accession>
<comment type="caution">
    <text evidence="8">The sequence shown here is derived from an EMBL/GenBank/DDBJ whole genome shotgun (WGS) entry which is preliminary data.</text>
</comment>
<dbReference type="AlphaFoldDB" id="A0A9W7FE13"/>
<feature type="chain" id="PRO_5040881500" description="Peptidase A2 domain-containing protein" evidence="6">
    <location>
        <begin position="22"/>
        <end position="321"/>
    </location>
</feature>
<evidence type="ECO:0000313" key="9">
    <source>
        <dbReference type="Proteomes" id="UP001165160"/>
    </source>
</evidence>
<evidence type="ECO:0000256" key="1">
    <source>
        <dbReference type="ARBA" id="ARBA00009136"/>
    </source>
</evidence>
<keyword evidence="4" id="KW-0378">Hydrolase</keyword>
<keyword evidence="3" id="KW-0064">Aspartyl protease</keyword>
<dbReference type="SUPFAM" id="SSF50630">
    <property type="entry name" value="Acid proteases"/>
    <property type="match status" value="1"/>
</dbReference>
<feature type="region of interest" description="Disordered" evidence="5">
    <location>
        <begin position="206"/>
        <end position="257"/>
    </location>
</feature>
<dbReference type="InterPro" id="IPR021109">
    <property type="entry name" value="Peptidase_aspartic_dom_sf"/>
</dbReference>
<dbReference type="EMBL" id="BRXX01000418">
    <property type="protein sequence ID" value="GMI10552.1"/>
    <property type="molecule type" value="Genomic_DNA"/>
</dbReference>
<keyword evidence="9" id="KW-1185">Reference proteome</keyword>
<feature type="domain" description="Peptidase A2" evidence="7">
    <location>
        <begin position="93"/>
        <end position="176"/>
    </location>
</feature>
<dbReference type="PROSITE" id="PS50175">
    <property type="entry name" value="ASP_PROT_RETROV"/>
    <property type="match status" value="1"/>
</dbReference>
<name>A0A9W7FE13_9STRA</name>
<feature type="compositionally biased region" description="Polar residues" evidence="5">
    <location>
        <begin position="209"/>
        <end position="218"/>
    </location>
</feature>
<dbReference type="PANTHER" id="PTHR12917">
    <property type="entry name" value="ASPARTYL PROTEASE DDI-RELATED"/>
    <property type="match status" value="1"/>
</dbReference>
<keyword evidence="6" id="KW-0732">Signal</keyword>
<dbReference type="GO" id="GO:0006508">
    <property type="term" value="P:proteolysis"/>
    <property type="evidence" value="ECO:0007669"/>
    <property type="project" value="UniProtKB-KW"/>
</dbReference>
<evidence type="ECO:0000256" key="6">
    <source>
        <dbReference type="SAM" id="SignalP"/>
    </source>
</evidence>
<feature type="compositionally biased region" description="Acidic residues" evidence="5">
    <location>
        <begin position="299"/>
        <end position="321"/>
    </location>
</feature>
<keyword evidence="2" id="KW-0645">Protease</keyword>
<dbReference type="PANTHER" id="PTHR12917:SF1">
    <property type="entry name" value="AT13091P"/>
    <property type="match status" value="1"/>
</dbReference>
<evidence type="ECO:0000256" key="3">
    <source>
        <dbReference type="ARBA" id="ARBA00022750"/>
    </source>
</evidence>
<proteinExistence type="inferred from homology"/>
<evidence type="ECO:0000256" key="4">
    <source>
        <dbReference type="ARBA" id="ARBA00022801"/>
    </source>
</evidence>
<organism evidence="8 9">
    <name type="scientific">Triparma verrucosa</name>
    <dbReference type="NCBI Taxonomy" id="1606542"/>
    <lineage>
        <taxon>Eukaryota</taxon>
        <taxon>Sar</taxon>
        <taxon>Stramenopiles</taxon>
        <taxon>Ochrophyta</taxon>
        <taxon>Bolidophyceae</taxon>
        <taxon>Parmales</taxon>
        <taxon>Triparmaceae</taxon>
        <taxon>Triparma</taxon>
    </lineage>
</organism>
<feature type="signal peptide" evidence="6">
    <location>
        <begin position="1"/>
        <end position="21"/>
    </location>
</feature>
<gene>
    <name evidence="8" type="ORF">TrVE_jg12718</name>
</gene>
<evidence type="ECO:0000313" key="8">
    <source>
        <dbReference type="EMBL" id="GMI10552.1"/>
    </source>
</evidence>
<evidence type="ECO:0000259" key="7">
    <source>
        <dbReference type="PROSITE" id="PS50175"/>
    </source>
</evidence>
<protein>
    <recommendedName>
        <fullName evidence="7">Peptidase A2 domain-containing protein</fullName>
    </recommendedName>
</protein>
<dbReference type="Gene3D" id="2.40.70.10">
    <property type="entry name" value="Acid Proteases"/>
    <property type="match status" value="1"/>
</dbReference>
<sequence length="321" mass="35012">MARLLRTVVCLLVVFSAPTAAFFSREASRESRLVSGRGPLNPDSRPQIDLEDAYDTYEYGGIGVPPPPRPSERPAELLRVPVRFGISSPNFRLNIPVDTGAQVTVLSLSYVRKLGLEKLVDRQYETTASGVGTGTIVGKIHDVKFSVGGETVTVDVMVLDDEGREGSIDGLMGLDLLKKLDAKVDIRSGLEVGAVRIGWVGKHHEESENVSANVNVSGRSARKTSRAHRRPAFVPRSPSPKQQQQQQQQTSSTYIPPVDSEVEAELDDIDNNTIEDIIAAEDKPDPTVTKNYDYISDSIDSDEGSDMDVDDTVDEFDLSGV</sequence>
<feature type="compositionally biased region" description="Basic residues" evidence="5">
    <location>
        <begin position="220"/>
        <end position="231"/>
    </location>
</feature>
<evidence type="ECO:0000256" key="5">
    <source>
        <dbReference type="SAM" id="MobiDB-lite"/>
    </source>
</evidence>